<evidence type="ECO:0000256" key="2">
    <source>
        <dbReference type="SAM" id="SignalP"/>
    </source>
</evidence>
<sequence length="502" mass="55705">MLYITLSLVMIFRVDGYLTDDDAKSHFMSQGRFKLQSSDVITLVAVGTMVTGWVAGMWSSSVVAKSGYVIWLSNKDEQEQDQGMKRTIDRLRWTMDRRLPVKLDRRVDYTLIRISLLLVFPVIFAPPLLQGSLSWKSSSEAAGLSHVGSGNPGAVFWRWNWPVARDPADTVSNDMDVSWAAGWLAGITWDNITHEGTKAVPTCRHVISHTQFPIGSRIFNTIIPCITVHSISWPDPAATNTTPGHIPPDIRNVLDYPGLVSAANPDSVGLFGDAASMAVFDPTNKTLPTPPVLNHDPHGDPNLIISSDPIYPSPFLWSGVMNILVVLNRTLVFPPYENELFGPLNDTHNKFIIPSGGTISYTTGKVYPERYTAYHRINFTAGVINASSATYVRSTVIEADPHNTPTVAHPWVREALWLLSDVINIMAKFNSTWAIPTWGDVEGYAATAIRFGYMAAWTSLHRKLQAVVSLWRVLLWLGINVLFSASWVVSRVLTGRHEVIRG</sequence>
<dbReference type="Proteomes" id="UP001301769">
    <property type="component" value="Unassembled WGS sequence"/>
</dbReference>
<evidence type="ECO:0000313" key="3">
    <source>
        <dbReference type="EMBL" id="KAK4208189.1"/>
    </source>
</evidence>
<organism evidence="3 4">
    <name type="scientific">Rhypophila decipiens</name>
    <dbReference type="NCBI Taxonomy" id="261697"/>
    <lineage>
        <taxon>Eukaryota</taxon>
        <taxon>Fungi</taxon>
        <taxon>Dikarya</taxon>
        <taxon>Ascomycota</taxon>
        <taxon>Pezizomycotina</taxon>
        <taxon>Sordariomycetes</taxon>
        <taxon>Sordariomycetidae</taxon>
        <taxon>Sordariales</taxon>
        <taxon>Naviculisporaceae</taxon>
        <taxon>Rhypophila</taxon>
    </lineage>
</organism>
<reference evidence="3" key="2">
    <citation type="submission" date="2023-05" db="EMBL/GenBank/DDBJ databases">
        <authorList>
            <consortium name="Lawrence Berkeley National Laboratory"/>
            <person name="Steindorff A."/>
            <person name="Hensen N."/>
            <person name="Bonometti L."/>
            <person name="Westerberg I."/>
            <person name="Brannstrom I.O."/>
            <person name="Guillou S."/>
            <person name="Cros-Aarteil S."/>
            <person name="Calhoun S."/>
            <person name="Haridas S."/>
            <person name="Kuo A."/>
            <person name="Mondo S."/>
            <person name="Pangilinan J."/>
            <person name="Riley R."/>
            <person name="Labutti K."/>
            <person name="Andreopoulos B."/>
            <person name="Lipzen A."/>
            <person name="Chen C."/>
            <person name="Yanf M."/>
            <person name="Daum C."/>
            <person name="Ng V."/>
            <person name="Clum A."/>
            <person name="Ohm R."/>
            <person name="Martin F."/>
            <person name="Silar P."/>
            <person name="Natvig D."/>
            <person name="Lalanne C."/>
            <person name="Gautier V."/>
            <person name="Ament-Velasquez S.L."/>
            <person name="Kruys A."/>
            <person name="Hutchinson M.I."/>
            <person name="Powell A.J."/>
            <person name="Barry K."/>
            <person name="Miller A.N."/>
            <person name="Grigoriev I.V."/>
            <person name="Debuchy R."/>
            <person name="Gladieux P."/>
            <person name="Thoren M.H."/>
            <person name="Johannesson H."/>
        </authorList>
    </citation>
    <scope>NUCLEOTIDE SEQUENCE</scope>
    <source>
        <strain evidence="3">PSN293</strain>
    </source>
</reference>
<evidence type="ECO:0000313" key="4">
    <source>
        <dbReference type="Proteomes" id="UP001301769"/>
    </source>
</evidence>
<evidence type="ECO:0000256" key="1">
    <source>
        <dbReference type="SAM" id="Phobius"/>
    </source>
</evidence>
<accession>A0AAN6XWH1</accession>
<proteinExistence type="predicted"/>
<feature type="signal peptide" evidence="2">
    <location>
        <begin position="1"/>
        <end position="16"/>
    </location>
</feature>
<name>A0AAN6XWH1_9PEZI</name>
<comment type="caution">
    <text evidence="3">The sequence shown here is derived from an EMBL/GenBank/DDBJ whole genome shotgun (WGS) entry which is preliminary data.</text>
</comment>
<protein>
    <recommendedName>
        <fullName evidence="5">Transmembrane protein</fullName>
    </recommendedName>
</protein>
<keyword evidence="2" id="KW-0732">Signal</keyword>
<keyword evidence="1" id="KW-0812">Transmembrane</keyword>
<reference evidence="3" key="1">
    <citation type="journal article" date="2023" name="Mol. Phylogenet. Evol.">
        <title>Genome-scale phylogeny and comparative genomics of the fungal order Sordariales.</title>
        <authorList>
            <person name="Hensen N."/>
            <person name="Bonometti L."/>
            <person name="Westerberg I."/>
            <person name="Brannstrom I.O."/>
            <person name="Guillou S."/>
            <person name="Cros-Aarteil S."/>
            <person name="Calhoun S."/>
            <person name="Haridas S."/>
            <person name="Kuo A."/>
            <person name="Mondo S."/>
            <person name="Pangilinan J."/>
            <person name="Riley R."/>
            <person name="LaButti K."/>
            <person name="Andreopoulos B."/>
            <person name="Lipzen A."/>
            <person name="Chen C."/>
            <person name="Yan M."/>
            <person name="Daum C."/>
            <person name="Ng V."/>
            <person name="Clum A."/>
            <person name="Steindorff A."/>
            <person name="Ohm R.A."/>
            <person name="Martin F."/>
            <person name="Silar P."/>
            <person name="Natvig D.O."/>
            <person name="Lalanne C."/>
            <person name="Gautier V."/>
            <person name="Ament-Velasquez S.L."/>
            <person name="Kruys A."/>
            <person name="Hutchinson M.I."/>
            <person name="Powell A.J."/>
            <person name="Barry K."/>
            <person name="Miller A.N."/>
            <person name="Grigoriev I.V."/>
            <person name="Debuchy R."/>
            <person name="Gladieux P."/>
            <person name="Hiltunen Thoren M."/>
            <person name="Johannesson H."/>
        </authorList>
    </citation>
    <scope>NUCLEOTIDE SEQUENCE</scope>
    <source>
        <strain evidence="3">PSN293</strain>
    </source>
</reference>
<dbReference type="EMBL" id="MU858254">
    <property type="protein sequence ID" value="KAK4208189.1"/>
    <property type="molecule type" value="Genomic_DNA"/>
</dbReference>
<feature type="chain" id="PRO_5043052800" description="Transmembrane protein" evidence="2">
    <location>
        <begin position="17"/>
        <end position="502"/>
    </location>
</feature>
<gene>
    <name evidence="3" type="ORF">QBC37DRAFT_453706</name>
</gene>
<dbReference type="AlphaFoldDB" id="A0AAN6XWH1"/>
<feature type="transmembrane region" description="Helical" evidence="1">
    <location>
        <begin position="470"/>
        <end position="493"/>
    </location>
</feature>
<keyword evidence="1" id="KW-1133">Transmembrane helix</keyword>
<keyword evidence="1" id="KW-0472">Membrane</keyword>
<keyword evidence="4" id="KW-1185">Reference proteome</keyword>
<evidence type="ECO:0008006" key="5">
    <source>
        <dbReference type="Google" id="ProtNLM"/>
    </source>
</evidence>